<dbReference type="NCBIfam" id="NF033537">
    <property type="entry name" value="lasso_biosyn_B2"/>
    <property type="match status" value="1"/>
</dbReference>
<accession>A0ABU3Y381</accession>
<feature type="domain" description="Microcin J25-processing protein McjB C-terminal" evidence="1">
    <location>
        <begin position="103"/>
        <end position="211"/>
    </location>
</feature>
<evidence type="ECO:0000259" key="1">
    <source>
        <dbReference type="Pfam" id="PF13471"/>
    </source>
</evidence>
<keyword evidence="3" id="KW-1185">Reference proteome</keyword>
<dbReference type="InterPro" id="IPR032708">
    <property type="entry name" value="McjB_C"/>
</dbReference>
<name>A0ABU3Y381_9SPHN</name>
<evidence type="ECO:0000313" key="2">
    <source>
        <dbReference type="EMBL" id="MDV3455853.1"/>
    </source>
</evidence>
<proteinExistence type="predicted"/>
<dbReference type="EMBL" id="JAWJEJ010000001">
    <property type="protein sequence ID" value="MDV3455853.1"/>
    <property type="molecule type" value="Genomic_DNA"/>
</dbReference>
<dbReference type="Proteomes" id="UP001273531">
    <property type="component" value="Unassembled WGS sequence"/>
</dbReference>
<reference evidence="2 3" key="1">
    <citation type="submission" date="2023-10" db="EMBL/GenBank/DDBJ databases">
        <title>Sphingomonas sp. HF-S4 16S ribosomal RNA gene Genome sequencing and assembly.</title>
        <authorList>
            <person name="Lee H."/>
        </authorList>
    </citation>
    <scope>NUCLEOTIDE SEQUENCE [LARGE SCALE GENOMIC DNA]</scope>
    <source>
        <strain evidence="2 3">HF-S4</strain>
    </source>
</reference>
<dbReference type="RefSeq" id="WP_317225060.1">
    <property type="nucleotide sequence ID" value="NZ_JAWJEJ010000001.1"/>
</dbReference>
<organism evidence="2 3">
    <name type="scientific">Sphingomonas agrestis</name>
    <dbReference type="NCBI Taxonomy" id="3080540"/>
    <lineage>
        <taxon>Bacteria</taxon>
        <taxon>Pseudomonadati</taxon>
        <taxon>Pseudomonadota</taxon>
        <taxon>Alphaproteobacteria</taxon>
        <taxon>Sphingomonadales</taxon>
        <taxon>Sphingomonadaceae</taxon>
        <taxon>Sphingomonas</taxon>
    </lineage>
</organism>
<comment type="caution">
    <text evidence="2">The sequence shown here is derived from an EMBL/GenBank/DDBJ whole genome shotgun (WGS) entry which is preliminary data.</text>
</comment>
<gene>
    <name evidence="2" type="ORF">RZN05_02570</name>
</gene>
<protein>
    <submittedName>
        <fullName evidence="2">Lasso peptide biosynthesis B2 protein</fullName>
    </submittedName>
</protein>
<dbReference type="InterPro" id="IPR053521">
    <property type="entry name" value="McjB-like"/>
</dbReference>
<sequence>MYLADVEGDLVLLDARQNAYFCVPRADAGGLKAALTGNSRFRPAADMLDELEAAGLFTTIDTPSPSALLPFLATCDLYGSPGRRAALTPHQIWDLASAFVSAQLAIRFARPERWFRRIARRNAHGRRGARAGIEIAALARLARAAQPFLPGTARCLGSSLFLLGVLHRRGLSARWVFGVRTYPFEAHCWVEHDGMILNDSLEHARSFTPIAAV</sequence>
<evidence type="ECO:0000313" key="3">
    <source>
        <dbReference type="Proteomes" id="UP001273531"/>
    </source>
</evidence>
<dbReference type="Pfam" id="PF13471">
    <property type="entry name" value="Transglut_core3"/>
    <property type="match status" value="1"/>
</dbReference>